<keyword evidence="2" id="KW-1185">Reference proteome</keyword>
<dbReference type="InterPro" id="IPR001372">
    <property type="entry name" value="Dynein_light_chain_typ-1/2"/>
</dbReference>
<proteinExistence type="predicted"/>
<dbReference type="GO" id="GO:0007017">
    <property type="term" value="P:microtubule-based process"/>
    <property type="evidence" value="ECO:0007669"/>
    <property type="project" value="InterPro"/>
</dbReference>
<dbReference type="GO" id="GO:0005868">
    <property type="term" value="C:cytoplasmic dynein complex"/>
    <property type="evidence" value="ECO:0007669"/>
    <property type="project" value="TreeGrafter"/>
</dbReference>
<dbReference type="SMART" id="SM01375">
    <property type="entry name" value="Dynein_light"/>
    <property type="match status" value="1"/>
</dbReference>
<dbReference type="FunFam" id="3.30.740.10:FF:000008">
    <property type="entry name" value="Dynein light chain"/>
    <property type="match status" value="1"/>
</dbReference>
<dbReference type="PANTHER" id="PTHR11886:SF69">
    <property type="entry name" value="DYNEIN LIGHT CHAIN"/>
    <property type="match status" value="1"/>
</dbReference>
<comment type="caution">
    <text evidence="1">The sequence shown here is derived from an EMBL/GenBank/DDBJ whole genome shotgun (WGS) entry which is preliminary data.</text>
</comment>
<dbReference type="EMBL" id="VDCV01000004">
    <property type="protein sequence ID" value="KAB5560532.1"/>
    <property type="molecule type" value="Genomic_DNA"/>
</dbReference>
<dbReference type="AlphaFoldDB" id="A0A5N5N082"/>
<reference evidence="2" key="1">
    <citation type="journal article" date="2019" name="Gigascience">
        <title>De novo genome assembly of the endangered Acer yangbiense, a plant species with extremely small populations endemic to Yunnan Province, China.</title>
        <authorList>
            <person name="Yang J."/>
            <person name="Wariss H.M."/>
            <person name="Tao L."/>
            <person name="Zhang R."/>
            <person name="Yun Q."/>
            <person name="Hollingsworth P."/>
            <person name="Dao Z."/>
            <person name="Luo G."/>
            <person name="Guo H."/>
            <person name="Ma Y."/>
            <person name="Sun W."/>
        </authorList>
    </citation>
    <scope>NUCLEOTIDE SEQUENCE [LARGE SCALE GENOMIC DNA]</scope>
    <source>
        <strain evidence="2">cv. br00</strain>
    </source>
</reference>
<dbReference type="PANTHER" id="PTHR11886">
    <property type="entry name" value="DYNEIN LIGHT CHAIN"/>
    <property type="match status" value="1"/>
</dbReference>
<evidence type="ECO:0000313" key="2">
    <source>
        <dbReference type="Proteomes" id="UP000326939"/>
    </source>
</evidence>
<gene>
    <name evidence="1" type="ORF">DKX38_005489</name>
</gene>
<dbReference type="Pfam" id="PF01221">
    <property type="entry name" value="Dynein_light"/>
    <property type="match status" value="1"/>
</dbReference>
<evidence type="ECO:0000313" key="1">
    <source>
        <dbReference type="EMBL" id="KAB5560532.1"/>
    </source>
</evidence>
<sequence length="310" mass="34764">MKEALESIAISKPSFRLEFGIWGHGSWGKVPAFEVLYTTSRLLTQPSLACQDRAAIIPSEVSLFLQFQMSLVRRPEREGMDEFGRESQPRSAGPTPEFIGKYRYQLIRMNRLESSKRFGIVEKVSNDVEARATEQEIINLSTFSSKIMENTKMVPDQITDMHQAPADYVCHTWHSSIAPVDATCQQCRTKHQQPLTTPLSTVTKHPSTMLEGKAVVGETDMLQTMQQDALHLAAKALDIFDVSESTDIARFIKKDFDRVHGPGWQCIVGMDFGSFVTHYHGCFIHFCIGNLAILLFKGLGREVVSSTGDC</sequence>
<evidence type="ECO:0008006" key="3">
    <source>
        <dbReference type="Google" id="ProtNLM"/>
    </source>
</evidence>
<dbReference type="Proteomes" id="UP000326939">
    <property type="component" value="Chromosome 4"/>
</dbReference>
<name>A0A5N5N082_9ROSI</name>
<accession>A0A5N5N082</accession>
<dbReference type="SUPFAM" id="SSF54648">
    <property type="entry name" value="DLC"/>
    <property type="match status" value="1"/>
</dbReference>
<dbReference type="InterPro" id="IPR037177">
    <property type="entry name" value="DLC_sf"/>
</dbReference>
<dbReference type="Gene3D" id="3.30.740.10">
    <property type="entry name" value="Protein Inhibitor Of Neuronal Nitric Oxide Synthase"/>
    <property type="match status" value="1"/>
</dbReference>
<organism evidence="1 2">
    <name type="scientific">Salix brachista</name>
    <dbReference type="NCBI Taxonomy" id="2182728"/>
    <lineage>
        <taxon>Eukaryota</taxon>
        <taxon>Viridiplantae</taxon>
        <taxon>Streptophyta</taxon>
        <taxon>Embryophyta</taxon>
        <taxon>Tracheophyta</taxon>
        <taxon>Spermatophyta</taxon>
        <taxon>Magnoliopsida</taxon>
        <taxon>eudicotyledons</taxon>
        <taxon>Gunneridae</taxon>
        <taxon>Pentapetalae</taxon>
        <taxon>rosids</taxon>
        <taxon>fabids</taxon>
        <taxon>Malpighiales</taxon>
        <taxon>Salicaceae</taxon>
        <taxon>Saliceae</taxon>
        <taxon>Salix</taxon>
    </lineage>
</organism>
<dbReference type="GO" id="GO:0045505">
    <property type="term" value="F:dynein intermediate chain binding"/>
    <property type="evidence" value="ECO:0007669"/>
    <property type="project" value="TreeGrafter"/>
</dbReference>
<dbReference type="CDD" id="cd21452">
    <property type="entry name" value="DLC-like_DYNLL1_DYNLL2"/>
    <property type="match status" value="1"/>
</dbReference>
<protein>
    <recommendedName>
        <fullName evidence="3">Dynein light chain</fullName>
    </recommendedName>
</protein>